<dbReference type="CDD" id="cd03506">
    <property type="entry name" value="Delta6-FADS-like"/>
    <property type="match status" value="1"/>
</dbReference>
<keyword evidence="1" id="KW-0812">Transmembrane</keyword>
<dbReference type="InterPro" id="IPR012171">
    <property type="entry name" value="Fatty_acid_desaturase"/>
</dbReference>
<keyword evidence="1" id="KW-1133">Transmembrane helix</keyword>
<name>A0A381VKA9_9ZZZZ</name>
<feature type="domain" description="Fatty acid desaturase" evidence="2">
    <location>
        <begin position="65"/>
        <end position="338"/>
    </location>
</feature>
<proteinExistence type="predicted"/>
<gene>
    <name evidence="3" type="ORF">METZ01_LOCUS93639</name>
</gene>
<dbReference type="InterPro" id="IPR005804">
    <property type="entry name" value="FA_desaturase_dom"/>
</dbReference>
<dbReference type="Pfam" id="PF00487">
    <property type="entry name" value="FA_desaturase"/>
    <property type="match status" value="1"/>
</dbReference>
<dbReference type="GO" id="GO:0016020">
    <property type="term" value="C:membrane"/>
    <property type="evidence" value="ECO:0007669"/>
    <property type="project" value="TreeGrafter"/>
</dbReference>
<organism evidence="3">
    <name type="scientific">marine metagenome</name>
    <dbReference type="NCBI Taxonomy" id="408172"/>
    <lineage>
        <taxon>unclassified sequences</taxon>
        <taxon>metagenomes</taxon>
        <taxon>ecological metagenomes</taxon>
    </lineage>
</organism>
<dbReference type="EMBL" id="UINC01009079">
    <property type="protein sequence ID" value="SVA40785.1"/>
    <property type="molecule type" value="Genomic_DNA"/>
</dbReference>
<keyword evidence="1" id="KW-0472">Membrane</keyword>
<accession>A0A381VKA9</accession>
<dbReference type="AlphaFoldDB" id="A0A381VKA9"/>
<feature type="transmembrane region" description="Helical" evidence="1">
    <location>
        <begin position="230"/>
        <end position="252"/>
    </location>
</feature>
<sequence>MQHPKFSREKGNGFSKALRKKVKAYFKINELNKHANNSMISKTILMLTLFLLPFLILNLGIVTSTWTLFLLYIISGIGMAGIGMSVAHDAIHGSYSKNPKINTLIGYSFNLIGANATVWKIQHNVLHHNYPNIEHADDDINQPFFLRFSPHAKKYWTHQFQHIYVWFFYGLSTISWITTKDFVRINRYHKMGFLVKKNEFRNAVVSIAAWKILYYSFALIMPLIMVNLPWWHILLAFLSMHFFTGLLVSLVFQVAHIMPSSEFPLPDEDGLIAGDWPTHQFATTANYSPRSKVFSWFIGGLNYQIEHHLLPEICHVHYKKLSKIVIDTAKEYGMPYSSNRTFFTAIRAHAKMIRRLGNMEQIA</sequence>
<dbReference type="PIRSF" id="PIRSF015921">
    <property type="entry name" value="FA_sphinglp_des"/>
    <property type="match status" value="1"/>
</dbReference>
<protein>
    <recommendedName>
        <fullName evidence="2">Fatty acid desaturase domain-containing protein</fullName>
    </recommendedName>
</protein>
<feature type="transmembrane region" description="Helical" evidence="1">
    <location>
        <begin position="163"/>
        <end position="183"/>
    </location>
</feature>
<dbReference type="GO" id="GO:0016717">
    <property type="term" value="F:oxidoreductase activity, acting on paired donors, with oxidation of a pair of donors resulting in the reduction of molecular oxygen to two molecules of water"/>
    <property type="evidence" value="ECO:0007669"/>
    <property type="project" value="TreeGrafter"/>
</dbReference>
<dbReference type="GO" id="GO:0008610">
    <property type="term" value="P:lipid biosynthetic process"/>
    <property type="evidence" value="ECO:0007669"/>
    <property type="project" value="UniProtKB-ARBA"/>
</dbReference>
<evidence type="ECO:0000259" key="2">
    <source>
        <dbReference type="Pfam" id="PF00487"/>
    </source>
</evidence>
<reference evidence="3" key="1">
    <citation type="submission" date="2018-05" db="EMBL/GenBank/DDBJ databases">
        <authorList>
            <person name="Lanie J.A."/>
            <person name="Ng W.-L."/>
            <person name="Kazmierczak K.M."/>
            <person name="Andrzejewski T.M."/>
            <person name="Davidsen T.M."/>
            <person name="Wayne K.J."/>
            <person name="Tettelin H."/>
            <person name="Glass J.I."/>
            <person name="Rusch D."/>
            <person name="Podicherti R."/>
            <person name="Tsui H.-C.T."/>
            <person name="Winkler M.E."/>
        </authorList>
    </citation>
    <scope>NUCLEOTIDE SEQUENCE</scope>
</reference>
<feature type="transmembrane region" description="Helical" evidence="1">
    <location>
        <begin position="43"/>
        <end position="63"/>
    </location>
</feature>
<dbReference type="PANTHER" id="PTHR19353:SF19">
    <property type="entry name" value="DELTA(5) FATTY ACID DESATURASE C-RELATED"/>
    <property type="match status" value="1"/>
</dbReference>
<feature type="transmembrane region" description="Helical" evidence="1">
    <location>
        <begin position="203"/>
        <end position="224"/>
    </location>
</feature>
<evidence type="ECO:0000256" key="1">
    <source>
        <dbReference type="SAM" id="Phobius"/>
    </source>
</evidence>
<dbReference type="PANTHER" id="PTHR19353">
    <property type="entry name" value="FATTY ACID DESATURASE 2"/>
    <property type="match status" value="1"/>
</dbReference>
<evidence type="ECO:0000313" key="3">
    <source>
        <dbReference type="EMBL" id="SVA40785.1"/>
    </source>
</evidence>
<feature type="transmembrane region" description="Helical" evidence="1">
    <location>
        <begin position="69"/>
        <end position="91"/>
    </location>
</feature>